<dbReference type="SUPFAM" id="SSF52540">
    <property type="entry name" value="P-loop containing nucleoside triphosphate hydrolases"/>
    <property type="match status" value="1"/>
</dbReference>
<evidence type="ECO:0000313" key="3">
    <source>
        <dbReference type="EMBL" id="QEE23779.1"/>
    </source>
</evidence>
<dbReference type="AlphaFoldDB" id="A0A5B9DWN7"/>
<dbReference type="Gene3D" id="3.40.50.300">
    <property type="entry name" value="P-loop containing nucleotide triphosphate hydrolases"/>
    <property type="match status" value="1"/>
</dbReference>
<dbReference type="Proteomes" id="UP000321807">
    <property type="component" value="Chromosome"/>
</dbReference>
<gene>
    <name evidence="3" type="primary">rsgA</name>
    <name evidence="3" type="ORF">CS053_04055</name>
</gene>
<dbReference type="Pfam" id="PF03193">
    <property type="entry name" value="RsgA_GTPase"/>
    <property type="match status" value="1"/>
</dbReference>
<dbReference type="KEGG" id="rgl:CS053_04055"/>
<dbReference type="GO" id="GO:0005525">
    <property type="term" value="F:GTP binding"/>
    <property type="evidence" value="ECO:0007669"/>
    <property type="project" value="InterPro"/>
</dbReference>
<name>A0A5B9DWN7_9GAMM</name>
<dbReference type="GO" id="GO:0042254">
    <property type="term" value="P:ribosome biogenesis"/>
    <property type="evidence" value="ECO:0007669"/>
    <property type="project" value="UniProtKB-KW"/>
</dbReference>
<evidence type="ECO:0000256" key="1">
    <source>
        <dbReference type="ARBA" id="ARBA00022517"/>
    </source>
</evidence>
<organism evidence="3 4">
    <name type="scientific">Rhodanobacter glycinis</name>
    <dbReference type="NCBI Taxonomy" id="582702"/>
    <lineage>
        <taxon>Bacteria</taxon>
        <taxon>Pseudomonadati</taxon>
        <taxon>Pseudomonadota</taxon>
        <taxon>Gammaproteobacteria</taxon>
        <taxon>Lysobacterales</taxon>
        <taxon>Rhodanobacteraceae</taxon>
        <taxon>Rhodanobacter</taxon>
    </lineage>
</organism>
<dbReference type="EMBL" id="CP042807">
    <property type="protein sequence ID" value="QEE23779.1"/>
    <property type="molecule type" value="Genomic_DNA"/>
</dbReference>
<keyword evidence="1" id="KW-0690">Ribosome biogenesis</keyword>
<protein>
    <submittedName>
        <fullName evidence="3">GTPase RsgA</fullName>
    </submittedName>
</protein>
<reference evidence="3 4" key="1">
    <citation type="submission" date="2019-08" db="EMBL/GenBank/DDBJ databases">
        <title>Complete genome sequence of Rhodanobacter glycinis strain T01E-68 isolated from tomato root.</title>
        <authorList>
            <person name="Weon H.-Y."/>
            <person name="Lee S.A."/>
        </authorList>
    </citation>
    <scope>NUCLEOTIDE SEQUENCE [LARGE SCALE GENOMIC DNA]</scope>
    <source>
        <strain evidence="3 4">T01E-68</strain>
    </source>
</reference>
<sequence length="376" mass="40915">MLRKTCTLAASQGFLEARLPAVTCACVQLPARLTCASRSPSQKEEYSHECCSSHLRRVDARLIALPASCWRASSSLSRTPAPCAAMHWPSLHRLHPGVFMPFPICSLHQLGWQPRYAHDLNLDDFEAGYPARVVAEYGDHFVVASSYGRQDMPRPRHSPGGEMHVIIGDWLLLEHHSDRLLRVLPRQSLFAHALLGEAGPGNPLVANLDTLFVVTSCDEDFNVTRVERHLARAFAAAVTPVVVMTKADRCPDASAWLATAQRLLPQACVVLVNATEPASVAQLDAWLVPGNTLAMVGSPGVGKVALMRHWLDDATAALPQQVARRRHAGVAAPMLSTRSGAWIIDTLAMHALCRAVDAPMQTDAAGLVTMRAMDRC</sequence>
<dbReference type="PANTHER" id="PTHR32120:SF10">
    <property type="entry name" value="SMALL RIBOSOMAL SUBUNIT BIOGENESIS GTPASE RSGA"/>
    <property type="match status" value="1"/>
</dbReference>
<dbReference type="PANTHER" id="PTHR32120">
    <property type="entry name" value="SMALL RIBOSOMAL SUBUNIT BIOGENESIS GTPASE RSGA"/>
    <property type="match status" value="1"/>
</dbReference>
<dbReference type="GO" id="GO:0003924">
    <property type="term" value="F:GTPase activity"/>
    <property type="evidence" value="ECO:0007669"/>
    <property type="project" value="InterPro"/>
</dbReference>
<dbReference type="InterPro" id="IPR010914">
    <property type="entry name" value="RsgA_GTPase_dom"/>
</dbReference>
<feature type="domain" description="EngC GTPase" evidence="2">
    <location>
        <begin position="184"/>
        <end position="346"/>
    </location>
</feature>
<proteinExistence type="predicted"/>
<dbReference type="InterPro" id="IPR004881">
    <property type="entry name" value="Ribosome_biogen_GTPase_RsgA"/>
</dbReference>
<dbReference type="InterPro" id="IPR027417">
    <property type="entry name" value="P-loop_NTPase"/>
</dbReference>
<evidence type="ECO:0000259" key="2">
    <source>
        <dbReference type="Pfam" id="PF03193"/>
    </source>
</evidence>
<evidence type="ECO:0000313" key="4">
    <source>
        <dbReference type="Proteomes" id="UP000321807"/>
    </source>
</evidence>
<accession>A0A5B9DWN7</accession>